<dbReference type="Proteomes" id="UP000233837">
    <property type="component" value="Unassembled WGS sequence"/>
</dbReference>
<organism evidence="2 3">
    <name type="scientific">Dendrobium catenatum</name>
    <dbReference type="NCBI Taxonomy" id="906689"/>
    <lineage>
        <taxon>Eukaryota</taxon>
        <taxon>Viridiplantae</taxon>
        <taxon>Streptophyta</taxon>
        <taxon>Embryophyta</taxon>
        <taxon>Tracheophyta</taxon>
        <taxon>Spermatophyta</taxon>
        <taxon>Magnoliopsida</taxon>
        <taxon>Liliopsida</taxon>
        <taxon>Asparagales</taxon>
        <taxon>Orchidaceae</taxon>
        <taxon>Epidendroideae</taxon>
        <taxon>Malaxideae</taxon>
        <taxon>Dendrobiinae</taxon>
        <taxon>Dendrobium</taxon>
    </lineage>
</organism>
<feature type="region of interest" description="Disordered" evidence="1">
    <location>
        <begin position="93"/>
        <end position="113"/>
    </location>
</feature>
<gene>
    <name evidence="2" type="ORF">MA16_Dca020728</name>
</gene>
<protein>
    <submittedName>
        <fullName evidence="2">Uncharacterized protein</fullName>
    </submittedName>
</protein>
<evidence type="ECO:0000313" key="3">
    <source>
        <dbReference type="Proteomes" id="UP000233837"/>
    </source>
</evidence>
<sequence>MGLLDQKLHHLALKADGGGIDDVFDQDPIVPLSQAIVVPGLLRLDATKERIDSGHNRDLVVPFGSRTTRFRGPQVKRKVGQGSIGLEAGLVVDPESGGNRDGSGMEFESQEVRRRSYSLVGSEGRVGSSDGSPNGLVVGKRSEDLRKVANGGEELKARSHLPFIDQVQQCRGD</sequence>
<reference evidence="2 3" key="2">
    <citation type="journal article" date="2017" name="Nature">
        <title>The Apostasia genome and the evolution of orchids.</title>
        <authorList>
            <person name="Zhang G.Q."/>
            <person name="Liu K.W."/>
            <person name="Li Z."/>
            <person name="Lohaus R."/>
            <person name="Hsiao Y.Y."/>
            <person name="Niu S.C."/>
            <person name="Wang J.Y."/>
            <person name="Lin Y.C."/>
            <person name="Xu Q."/>
            <person name="Chen L.J."/>
            <person name="Yoshida K."/>
            <person name="Fujiwara S."/>
            <person name="Wang Z.W."/>
            <person name="Zhang Y.Q."/>
            <person name="Mitsuda N."/>
            <person name="Wang M."/>
            <person name="Liu G.H."/>
            <person name="Pecoraro L."/>
            <person name="Huang H.X."/>
            <person name="Xiao X.J."/>
            <person name="Lin M."/>
            <person name="Wu X.Y."/>
            <person name="Wu W.L."/>
            <person name="Chen Y.Y."/>
            <person name="Chang S.B."/>
            <person name="Sakamoto S."/>
            <person name="Ohme-Takagi M."/>
            <person name="Yagi M."/>
            <person name="Zeng S.J."/>
            <person name="Shen C.Y."/>
            <person name="Yeh C.M."/>
            <person name="Luo Y.B."/>
            <person name="Tsai W.C."/>
            <person name="Van de Peer Y."/>
            <person name="Liu Z.J."/>
        </authorList>
    </citation>
    <scope>NUCLEOTIDE SEQUENCE [LARGE SCALE GENOMIC DNA]</scope>
    <source>
        <tissue evidence="2">The whole plant</tissue>
    </source>
</reference>
<dbReference type="EMBL" id="KZ502074">
    <property type="protein sequence ID" value="PKU83845.1"/>
    <property type="molecule type" value="Genomic_DNA"/>
</dbReference>
<accession>A0A2I0X7E8</accession>
<dbReference type="AlphaFoldDB" id="A0A2I0X7E8"/>
<name>A0A2I0X7E8_9ASPA</name>
<reference evidence="2 3" key="1">
    <citation type="journal article" date="2016" name="Sci. Rep.">
        <title>The Dendrobium catenatum Lindl. genome sequence provides insights into polysaccharide synthase, floral development and adaptive evolution.</title>
        <authorList>
            <person name="Zhang G.Q."/>
            <person name="Xu Q."/>
            <person name="Bian C."/>
            <person name="Tsai W.C."/>
            <person name="Yeh C.M."/>
            <person name="Liu K.W."/>
            <person name="Yoshida K."/>
            <person name="Zhang L.S."/>
            <person name="Chang S.B."/>
            <person name="Chen F."/>
            <person name="Shi Y."/>
            <person name="Su Y.Y."/>
            <person name="Zhang Y.Q."/>
            <person name="Chen L.J."/>
            <person name="Yin Y."/>
            <person name="Lin M."/>
            <person name="Huang H."/>
            <person name="Deng H."/>
            <person name="Wang Z.W."/>
            <person name="Zhu S.L."/>
            <person name="Zhao X."/>
            <person name="Deng C."/>
            <person name="Niu S.C."/>
            <person name="Huang J."/>
            <person name="Wang M."/>
            <person name="Liu G.H."/>
            <person name="Yang H.J."/>
            <person name="Xiao X.J."/>
            <person name="Hsiao Y.Y."/>
            <person name="Wu W.L."/>
            <person name="Chen Y.Y."/>
            <person name="Mitsuda N."/>
            <person name="Ohme-Takagi M."/>
            <person name="Luo Y.B."/>
            <person name="Van de Peer Y."/>
            <person name="Liu Z.J."/>
        </authorList>
    </citation>
    <scope>NUCLEOTIDE SEQUENCE [LARGE SCALE GENOMIC DNA]</scope>
    <source>
        <tissue evidence="2">The whole plant</tissue>
    </source>
</reference>
<evidence type="ECO:0000256" key="1">
    <source>
        <dbReference type="SAM" id="MobiDB-lite"/>
    </source>
</evidence>
<proteinExistence type="predicted"/>
<evidence type="ECO:0000313" key="2">
    <source>
        <dbReference type="EMBL" id="PKU83845.1"/>
    </source>
</evidence>
<keyword evidence="3" id="KW-1185">Reference proteome</keyword>